<dbReference type="InterPro" id="IPR011008">
    <property type="entry name" value="Dimeric_a/b-barrel"/>
</dbReference>
<evidence type="ECO:0000313" key="4">
    <source>
        <dbReference type="EMBL" id="MBN7817376.1"/>
    </source>
</evidence>
<dbReference type="SUPFAM" id="SSF54909">
    <property type="entry name" value="Dimeric alpha+beta barrel"/>
    <property type="match status" value="1"/>
</dbReference>
<dbReference type="PROSITE" id="PS51502">
    <property type="entry name" value="S_R_A_B_BARREL"/>
    <property type="match status" value="1"/>
</dbReference>
<dbReference type="SMART" id="SM00886">
    <property type="entry name" value="Dabb"/>
    <property type="match status" value="1"/>
</dbReference>
<evidence type="ECO:0000259" key="3">
    <source>
        <dbReference type="PROSITE" id="PS51502"/>
    </source>
</evidence>
<dbReference type="InterPro" id="IPR013097">
    <property type="entry name" value="Dabb"/>
</dbReference>
<gene>
    <name evidence="4" type="ORF">J0A69_18190</name>
</gene>
<comment type="subunit">
    <text evidence="1">Homodimer.</text>
</comment>
<dbReference type="EMBL" id="JAFKCU010000005">
    <property type="protein sequence ID" value="MBN7817376.1"/>
    <property type="molecule type" value="Genomic_DNA"/>
</dbReference>
<name>A0ABS3CLJ6_9BACT</name>
<evidence type="ECO:0000256" key="2">
    <source>
        <dbReference type="SAM" id="SignalP"/>
    </source>
</evidence>
<comment type="caution">
    <text evidence="4">The sequence shown here is derived from an EMBL/GenBank/DDBJ whole genome shotgun (WGS) entry which is preliminary data.</text>
</comment>
<keyword evidence="5" id="KW-1185">Reference proteome</keyword>
<evidence type="ECO:0000313" key="5">
    <source>
        <dbReference type="Proteomes" id="UP000664480"/>
    </source>
</evidence>
<evidence type="ECO:0000256" key="1">
    <source>
        <dbReference type="ARBA" id="ARBA00011738"/>
    </source>
</evidence>
<feature type="signal peptide" evidence="2">
    <location>
        <begin position="1"/>
        <end position="21"/>
    </location>
</feature>
<feature type="chain" id="PRO_5046738351" evidence="2">
    <location>
        <begin position="22"/>
        <end position="145"/>
    </location>
</feature>
<proteinExistence type="predicted"/>
<dbReference type="InterPro" id="IPR044662">
    <property type="entry name" value="HS1/DABB1-like"/>
</dbReference>
<dbReference type="Gene3D" id="3.30.70.100">
    <property type="match status" value="1"/>
</dbReference>
<accession>A0ABS3CLJ6</accession>
<dbReference type="RefSeq" id="WP_206588049.1">
    <property type="nucleotide sequence ID" value="NZ_JAFKCU010000005.1"/>
</dbReference>
<sequence>MKKMYKGILMLGLLAFFSACNEEKEEKNIIEEVKEIEMDKTMEPDSVLRHVVMFGFKETTSPEKIQEVVDAFKALPSKIEQIKGFEYGTNNSPEGLNDGLTHAFTLTFHSEEDRAIYLPHPDHKAFGEVLGNSLEKVVVVDYWTH</sequence>
<dbReference type="Pfam" id="PF07876">
    <property type="entry name" value="Dabb"/>
    <property type="match status" value="1"/>
</dbReference>
<dbReference type="PANTHER" id="PTHR33178">
    <property type="match status" value="1"/>
</dbReference>
<dbReference type="PANTHER" id="PTHR33178:SF10">
    <property type="entry name" value="STRESS-RESPONSE A_B BARREL DOMAIN-CONTAINING PROTEIN"/>
    <property type="match status" value="1"/>
</dbReference>
<protein>
    <submittedName>
        <fullName evidence="4">Dabb family protein</fullName>
    </submittedName>
</protein>
<reference evidence="4 5" key="1">
    <citation type="submission" date="2021-03" db="EMBL/GenBank/DDBJ databases">
        <title>novel species isolated from a fishpond in China.</title>
        <authorList>
            <person name="Lu H."/>
            <person name="Cai Z."/>
        </authorList>
    </citation>
    <scope>NUCLEOTIDE SEQUENCE [LARGE SCALE GENOMIC DNA]</scope>
    <source>
        <strain evidence="4 5">YJ13C</strain>
    </source>
</reference>
<dbReference type="PROSITE" id="PS51257">
    <property type="entry name" value="PROKAR_LIPOPROTEIN"/>
    <property type="match status" value="1"/>
</dbReference>
<organism evidence="4 5">
    <name type="scientific">Algoriphagus pacificus</name>
    <dbReference type="NCBI Taxonomy" id="2811234"/>
    <lineage>
        <taxon>Bacteria</taxon>
        <taxon>Pseudomonadati</taxon>
        <taxon>Bacteroidota</taxon>
        <taxon>Cytophagia</taxon>
        <taxon>Cytophagales</taxon>
        <taxon>Cyclobacteriaceae</taxon>
        <taxon>Algoriphagus</taxon>
    </lineage>
</organism>
<dbReference type="Proteomes" id="UP000664480">
    <property type="component" value="Unassembled WGS sequence"/>
</dbReference>
<keyword evidence="2" id="KW-0732">Signal</keyword>
<feature type="domain" description="Stress-response A/B barrel" evidence="3">
    <location>
        <begin position="48"/>
        <end position="142"/>
    </location>
</feature>